<organism evidence="2 3">
    <name type="scientific">Thiohalospira halophila DSM 15071</name>
    <dbReference type="NCBI Taxonomy" id="1123397"/>
    <lineage>
        <taxon>Bacteria</taxon>
        <taxon>Pseudomonadati</taxon>
        <taxon>Pseudomonadota</taxon>
        <taxon>Gammaproteobacteria</taxon>
        <taxon>Thiohalospirales</taxon>
        <taxon>Thiohalospiraceae</taxon>
        <taxon>Thiohalospira</taxon>
    </lineage>
</organism>
<gene>
    <name evidence="2" type="ORF">SAMN05660831_00039</name>
</gene>
<evidence type="ECO:0000313" key="3">
    <source>
        <dbReference type="Proteomes" id="UP000198611"/>
    </source>
</evidence>
<evidence type="ECO:0000313" key="2">
    <source>
        <dbReference type="EMBL" id="SFC90703.1"/>
    </source>
</evidence>
<evidence type="ECO:0000259" key="1">
    <source>
        <dbReference type="PROSITE" id="PS50883"/>
    </source>
</evidence>
<dbReference type="AlphaFoldDB" id="A0A1I1N7C5"/>
<sequence length="239" mass="26817">MSEHRDGGQGLLYQVEPIQGLGDLEAATSTPDPQDLRLGQELLYRGQGRYPDEALIKALGQAHLRLDGTLHINLDAARAMAISDELIQRAAERHSLVVEWVAAEQSTSSRMTSLIGSRMDAWRRFGVRIAIDDWDDSAEGDARYHAVDNAPDIVKVDGPLFRQALEGDREKRRRLITFLDRVRQEGEEILRVAEWVEQATELEVALAMGANAAQGYAFRSARIWIPENRNQESRNGSEE</sequence>
<reference evidence="2 3" key="1">
    <citation type="submission" date="2016-10" db="EMBL/GenBank/DDBJ databases">
        <authorList>
            <person name="de Groot N.N."/>
        </authorList>
    </citation>
    <scope>NUCLEOTIDE SEQUENCE [LARGE SCALE GENOMIC DNA]</scope>
    <source>
        <strain evidence="2 3">HL3</strain>
    </source>
</reference>
<dbReference type="InterPro" id="IPR001633">
    <property type="entry name" value="EAL_dom"/>
</dbReference>
<dbReference type="PROSITE" id="PS50883">
    <property type="entry name" value="EAL"/>
    <property type="match status" value="1"/>
</dbReference>
<feature type="domain" description="EAL" evidence="1">
    <location>
        <begin position="1"/>
        <end position="235"/>
    </location>
</feature>
<name>A0A1I1N7C5_9GAMM</name>
<dbReference type="Pfam" id="PF00563">
    <property type="entry name" value="EAL"/>
    <property type="match status" value="1"/>
</dbReference>
<dbReference type="Proteomes" id="UP000198611">
    <property type="component" value="Unassembled WGS sequence"/>
</dbReference>
<dbReference type="Gene3D" id="3.20.20.450">
    <property type="entry name" value="EAL domain"/>
    <property type="match status" value="1"/>
</dbReference>
<protein>
    <submittedName>
        <fullName evidence="2">EAL domain-containing protein</fullName>
    </submittedName>
</protein>
<dbReference type="InterPro" id="IPR035919">
    <property type="entry name" value="EAL_sf"/>
</dbReference>
<accession>A0A1I1N7C5</accession>
<dbReference type="STRING" id="1123397.SAMN05660831_00039"/>
<dbReference type="RefSeq" id="WP_093426743.1">
    <property type="nucleotide sequence ID" value="NZ_FOMJ01000001.1"/>
</dbReference>
<keyword evidence="3" id="KW-1185">Reference proteome</keyword>
<dbReference type="SUPFAM" id="SSF141868">
    <property type="entry name" value="EAL domain-like"/>
    <property type="match status" value="1"/>
</dbReference>
<dbReference type="EMBL" id="FOMJ01000001">
    <property type="protein sequence ID" value="SFC90703.1"/>
    <property type="molecule type" value="Genomic_DNA"/>
</dbReference>
<proteinExistence type="predicted"/>